<keyword evidence="12" id="KW-0175">Coiled coil</keyword>
<feature type="domain" description="C2H2-type" evidence="14">
    <location>
        <begin position="600"/>
        <end position="627"/>
    </location>
</feature>
<reference evidence="15" key="1">
    <citation type="submission" date="2025-08" db="UniProtKB">
        <authorList>
            <consortium name="Ensembl"/>
        </authorList>
    </citation>
    <scope>IDENTIFICATION</scope>
</reference>
<dbReference type="FunFam" id="3.30.160.60:FF:000446">
    <property type="entry name" value="Zinc finger protein"/>
    <property type="match status" value="1"/>
</dbReference>
<dbReference type="PANTHER" id="PTHR16515:SF66">
    <property type="entry name" value="C2H2-TYPE DOMAIN-CONTAINING PROTEIN"/>
    <property type="match status" value="1"/>
</dbReference>
<keyword evidence="3" id="KW-0479">Metal-binding</keyword>
<name>A0A3Q2CWM1_CYPVA</name>
<feature type="domain" description="C2H2-type" evidence="14">
    <location>
        <begin position="488"/>
        <end position="515"/>
    </location>
</feature>
<evidence type="ECO:0000256" key="10">
    <source>
        <dbReference type="ARBA" id="ARBA00023242"/>
    </source>
</evidence>
<feature type="domain" description="C2H2-type" evidence="14">
    <location>
        <begin position="684"/>
        <end position="711"/>
    </location>
</feature>
<dbReference type="PANTHER" id="PTHR16515">
    <property type="entry name" value="PR DOMAIN ZINC FINGER PROTEIN"/>
    <property type="match status" value="1"/>
</dbReference>
<evidence type="ECO:0000256" key="8">
    <source>
        <dbReference type="ARBA" id="ARBA00023125"/>
    </source>
</evidence>
<proteinExistence type="inferred from homology"/>
<keyword evidence="9" id="KW-0804">Transcription</keyword>
<keyword evidence="7" id="KW-0805">Transcription regulation</keyword>
<dbReference type="FunFam" id="3.30.160.60:FF:003017">
    <property type="entry name" value="Si:cabz01054396.2"/>
    <property type="match status" value="1"/>
</dbReference>
<accession>A0A3Q2CWM1</accession>
<dbReference type="PROSITE" id="PS50157">
    <property type="entry name" value="ZINC_FINGER_C2H2_2"/>
    <property type="match status" value="8"/>
</dbReference>
<evidence type="ECO:0000256" key="3">
    <source>
        <dbReference type="ARBA" id="ARBA00022723"/>
    </source>
</evidence>
<evidence type="ECO:0000256" key="4">
    <source>
        <dbReference type="ARBA" id="ARBA00022737"/>
    </source>
</evidence>
<feature type="domain" description="C2H2-type" evidence="14">
    <location>
        <begin position="516"/>
        <end position="543"/>
    </location>
</feature>
<feature type="region of interest" description="Disordered" evidence="13">
    <location>
        <begin position="94"/>
        <end position="210"/>
    </location>
</feature>
<dbReference type="FunFam" id="3.30.160.60:FF:000744">
    <property type="entry name" value="zinc finger E-box-binding homeobox 1"/>
    <property type="match status" value="1"/>
</dbReference>
<dbReference type="Ensembl" id="ENSCVAT00000016737.1">
    <property type="protein sequence ID" value="ENSCVAP00000010139.1"/>
    <property type="gene ID" value="ENSCVAG00000012213.1"/>
</dbReference>
<feature type="coiled-coil region" evidence="12">
    <location>
        <begin position="21"/>
        <end position="48"/>
    </location>
</feature>
<keyword evidence="4" id="KW-0677">Repeat</keyword>
<keyword evidence="6" id="KW-0862">Zinc</keyword>
<dbReference type="GO" id="GO:0005634">
    <property type="term" value="C:nucleus"/>
    <property type="evidence" value="ECO:0007669"/>
    <property type="project" value="UniProtKB-SubCell"/>
</dbReference>
<feature type="region of interest" description="Disordered" evidence="13">
    <location>
        <begin position="407"/>
        <end position="488"/>
    </location>
</feature>
<evidence type="ECO:0000256" key="6">
    <source>
        <dbReference type="ARBA" id="ARBA00022833"/>
    </source>
</evidence>
<reference evidence="15" key="2">
    <citation type="submission" date="2025-09" db="UniProtKB">
        <authorList>
            <consortium name="Ensembl"/>
        </authorList>
    </citation>
    <scope>IDENTIFICATION</scope>
</reference>
<dbReference type="GO" id="GO:0003677">
    <property type="term" value="F:DNA binding"/>
    <property type="evidence" value="ECO:0007669"/>
    <property type="project" value="UniProtKB-KW"/>
</dbReference>
<keyword evidence="10" id="KW-0539">Nucleus</keyword>
<feature type="domain" description="C2H2-type" evidence="14">
    <location>
        <begin position="572"/>
        <end position="599"/>
    </location>
</feature>
<dbReference type="FunFam" id="3.30.160.60:FF:000931">
    <property type="entry name" value="zinc finger protein 697"/>
    <property type="match status" value="1"/>
</dbReference>
<dbReference type="GO" id="GO:0010468">
    <property type="term" value="P:regulation of gene expression"/>
    <property type="evidence" value="ECO:0007669"/>
    <property type="project" value="UniProtKB-ARBA"/>
</dbReference>
<evidence type="ECO:0000256" key="7">
    <source>
        <dbReference type="ARBA" id="ARBA00023015"/>
    </source>
</evidence>
<feature type="domain" description="C2H2-type" evidence="14">
    <location>
        <begin position="544"/>
        <end position="571"/>
    </location>
</feature>
<dbReference type="AlphaFoldDB" id="A0A3Q2CWM1"/>
<dbReference type="SMART" id="SM00355">
    <property type="entry name" value="ZnF_C2H2"/>
    <property type="match status" value="8"/>
</dbReference>
<feature type="compositionally biased region" description="Polar residues" evidence="13">
    <location>
        <begin position="458"/>
        <end position="473"/>
    </location>
</feature>
<evidence type="ECO:0000313" key="16">
    <source>
        <dbReference type="Proteomes" id="UP000265020"/>
    </source>
</evidence>
<feature type="compositionally biased region" description="Polar residues" evidence="13">
    <location>
        <begin position="143"/>
        <end position="154"/>
    </location>
</feature>
<dbReference type="InterPro" id="IPR050331">
    <property type="entry name" value="Zinc_finger"/>
</dbReference>
<dbReference type="FunFam" id="3.30.160.60:FF:003287">
    <property type="entry name" value="Zgc:113343"/>
    <property type="match status" value="1"/>
</dbReference>
<feature type="domain" description="C2H2-type" evidence="14">
    <location>
        <begin position="628"/>
        <end position="655"/>
    </location>
</feature>
<evidence type="ECO:0000256" key="13">
    <source>
        <dbReference type="SAM" id="MobiDB-lite"/>
    </source>
</evidence>
<feature type="compositionally biased region" description="Basic and acidic residues" evidence="13">
    <location>
        <begin position="429"/>
        <end position="443"/>
    </location>
</feature>
<evidence type="ECO:0000256" key="12">
    <source>
        <dbReference type="SAM" id="Coils"/>
    </source>
</evidence>
<dbReference type="InterPro" id="IPR036236">
    <property type="entry name" value="Znf_C2H2_sf"/>
</dbReference>
<evidence type="ECO:0000256" key="1">
    <source>
        <dbReference type="ARBA" id="ARBA00004123"/>
    </source>
</evidence>
<keyword evidence="5 11" id="KW-0863">Zinc-finger</keyword>
<dbReference type="InterPro" id="IPR013087">
    <property type="entry name" value="Znf_C2H2_type"/>
</dbReference>
<dbReference type="OMA" id="KSDWGTS"/>
<feature type="compositionally biased region" description="Polar residues" evidence="13">
    <location>
        <begin position="185"/>
        <end position="209"/>
    </location>
</feature>
<keyword evidence="16" id="KW-1185">Reference proteome</keyword>
<feature type="compositionally biased region" description="Polar residues" evidence="13">
    <location>
        <begin position="165"/>
        <end position="175"/>
    </location>
</feature>
<evidence type="ECO:0000256" key="2">
    <source>
        <dbReference type="ARBA" id="ARBA00006991"/>
    </source>
</evidence>
<organism evidence="15 16">
    <name type="scientific">Cyprinodon variegatus</name>
    <name type="common">Sheepshead minnow</name>
    <dbReference type="NCBI Taxonomy" id="28743"/>
    <lineage>
        <taxon>Eukaryota</taxon>
        <taxon>Metazoa</taxon>
        <taxon>Chordata</taxon>
        <taxon>Craniata</taxon>
        <taxon>Vertebrata</taxon>
        <taxon>Euteleostomi</taxon>
        <taxon>Actinopterygii</taxon>
        <taxon>Neopterygii</taxon>
        <taxon>Teleostei</taxon>
        <taxon>Neoteleostei</taxon>
        <taxon>Acanthomorphata</taxon>
        <taxon>Ovalentaria</taxon>
        <taxon>Atherinomorphae</taxon>
        <taxon>Cyprinodontiformes</taxon>
        <taxon>Cyprinodontidae</taxon>
        <taxon>Cyprinodon</taxon>
    </lineage>
</organism>
<evidence type="ECO:0000256" key="5">
    <source>
        <dbReference type="ARBA" id="ARBA00022771"/>
    </source>
</evidence>
<evidence type="ECO:0000256" key="11">
    <source>
        <dbReference type="PROSITE-ProRule" id="PRU00042"/>
    </source>
</evidence>
<dbReference type="Pfam" id="PF00096">
    <property type="entry name" value="zf-C2H2"/>
    <property type="match status" value="7"/>
</dbReference>
<dbReference type="PROSITE" id="PS00028">
    <property type="entry name" value="ZINC_FINGER_C2H2_1"/>
    <property type="match status" value="8"/>
</dbReference>
<evidence type="ECO:0000313" key="15">
    <source>
        <dbReference type="Ensembl" id="ENSCVAP00000010139.1"/>
    </source>
</evidence>
<comment type="similarity">
    <text evidence="2">Belongs to the krueppel C2H2-type zinc-finger protein family.</text>
</comment>
<dbReference type="FunFam" id="3.30.160.60:FF:002343">
    <property type="entry name" value="Zinc finger protein 33A"/>
    <property type="match status" value="2"/>
</dbReference>
<dbReference type="GeneTree" id="ENSGT01150000286953"/>
<dbReference type="FunFam" id="3.30.160.60:FF:000358">
    <property type="entry name" value="zinc finger protein 24"/>
    <property type="match status" value="1"/>
</dbReference>
<dbReference type="SUPFAM" id="SSF57667">
    <property type="entry name" value="beta-beta-alpha zinc fingers"/>
    <property type="match status" value="4"/>
</dbReference>
<dbReference type="GO" id="GO:0008270">
    <property type="term" value="F:zinc ion binding"/>
    <property type="evidence" value="ECO:0007669"/>
    <property type="project" value="UniProtKB-KW"/>
</dbReference>
<protein>
    <recommendedName>
        <fullName evidence="14">C2H2-type domain-containing protein</fullName>
    </recommendedName>
</protein>
<keyword evidence="8" id="KW-0238">DNA-binding</keyword>
<feature type="compositionally biased region" description="Polar residues" evidence="13">
    <location>
        <begin position="101"/>
        <end position="128"/>
    </location>
</feature>
<dbReference type="Proteomes" id="UP000265020">
    <property type="component" value="Unassembled WGS sequence"/>
</dbReference>
<evidence type="ECO:0000256" key="9">
    <source>
        <dbReference type="ARBA" id="ARBA00023163"/>
    </source>
</evidence>
<comment type="subcellular location">
    <subcellularLocation>
        <location evidence="1">Nucleus</location>
    </subcellularLocation>
</comment>
<dbReference type="Gene3D" id="3.30.160.60">
    <property type="entry name" value="Classic Zinc Finger"/>
    <property type="match status" value="8"/>
</dbReference>
<evidence type="ECO:0000259" key="14">
    <source>
        <dbReference type="PROSITE" id="PS50157"/>
    </source>
</evidence>
<sequence>MSVLTMYPVQSMRKFVCDRLTAAAQEILGAFEKRVEEYEAELARQRRMLDTVFSPEIKLQRTEIKALQNQQQYGSNDGASRFLPGTVQIKEEHEEMCISQERPQPLQQQEAAASRLTSASHPITTGEKSQLLGPEKASGANKDLQSNSSNQDVESGSKEGVALVSGQSLSQNSGHAETPIDKRGPTSTSAEPTEQTSTERSPAQATNTEESFDDAFLDGNYEDILNEIDENSFALSGMSPEPSSEMSFHDLNAASTIITEQAQLEKDNCERPMLTPINNTGFPMTAATNESAPTGACIDNNKITATQENYKPEANKNRDEHIVLRRVIEPVQPMELFGRPAPPVLTVPLLGTAPTSSVIGQNGMSAFCTGDKDKLITSTGSAESAPNIITSVNIQETTTAGESLLENAKGKEARSAQSTGDGQGSEPPQIEKKRMRKKEDSKSSKSNQMKKQDKGSKENNMSNQNPDPPLSNTDESESSDGEKAENPYKCDTCGKEMSNFKNYKFHMKTHTVAKNYKCDTCGKMFRESWDLNKHLIIHSAEKPYKCDICGNGFNRRYNLDLHVRVHTGEKPYKCSTCGKSFSSCVNMKKHMRIHTGEKPYTCKECGKEFADSSAYKNHLRVHTGEKPFKCSYCKRKFATRTTLKRHIRTHTGEKPYKCTVCDRSFGHRTDLKGHMRMHTGEKPYSCSTCGEKFSSWSKLNKHKRNHTDEEKDSTE</sequence>
<feature type="domain" description="C2H2-type" evidence="14">
    <location>
        <begin position="656"/>
        <end position="683"/>
    </location>
</feature>